<dbReference type="UniPathway" id="UPA00124"/>
<dbReference type="PANTHER" id="PTHR10491">
    <property type="entry name" value="DTDP-4-DEHYDRORHAMNOSE REDUCTASE"/>
    <property type="match status" value="1"/>
</dbReference>
<dbReference type="CDD" id="cd05254">
    <property type="entry name" value="dTDP_HR_like_SDR_e"/>
    <property type="match status" value="1"/>
</dbReference>
<comment type="pathway">
    <text evidence="1 6">Carbohydrate biosynthesis; dTDP-L-rhamnose biosynthesis.</text>
</comment>
<dbReference type="Gene3D" id="3.90.25.10">
    <property type="entry name" value="UDP-galactose 4-epimerase, domain 1"/>
    <property type="match status" value="1"/>
</dbReference>
<dbReference type="EC" id="1.1.1.133" evidence="3 6"/>
<dbReference type="SUPFAM" id="SSF51735">
    <property type="entry name" value="NAD(P)-binding Rossmann-fold domains"/>
    <property type="match status" value="1"/>
</dbReference>
<comment type="caution">
    <text evidence="8">The sequence shown here is derived from an EMBL/GenBank/DDBJ whole genome shotgun (WGS) entry which is preliminary data.</text>
</comment>
<reference evidence="8 9" key="1">
    <citation type="submission" date="2020-08" db="EMBL/GenBank/DDBJ databases">
        <title>Genomic Encyclopedia of Type Strains, Phase IV (KMG-IV): sequencing the most valuable type-strain genomes for metagenomic binning, comparative biology and taxonomic classification.</title>
        <authorList>
            <person name="Goeker M."/>
        </authorList>
    </citation>
    <scope>NUCLEOTIDE SEQUENCE [LARGE SCALE GENOMIC DNA]</scope>
    <source>
        <strain evidence="8 9">DSM 106739</strain>
    </source>
</reference>
<gene>
    <name evidence="8" type="ORF">GGR36_000901</name>
</gene>
<comment type="function">
    <text evidence="6">Catalyzes the reduction of dTDP-6-deoxy-L-lyxo-4-hexulose to yield dTDP-L-rhamnose.</text>
</comment>
<dbReference type="PANTHER" id="PTHR10491:SF4">
    <property type="entry name" value="METHIONINE ADENOSYLTRANSFERASE 2 SUBUNIT BETA"/>
    <property type="match status" value="1"/>
</dbReference>
<evidence type="ECO:0000256" key="5">
    <source>
        <dbReference type="ARBA" id="ARBA00048200"/>
    </source>
</evidence>
<name>A0A840BG01_9RHOO</name>
<keyword evidence="9" id="KW-1185">Reference proteome</keyword>
<evidence type="ECO:0000256" key="6">
    <source>
        <dbReference type="RuleBase" id="RU364082"/>
    </source>
</evidence>
<protein>
    <recommendedName>
        <fullName evidence="4 6">dTDP-4-dehydrorhamnose reductase</fullName>
        <ecNumber evidence="3 6">1.1.1.133</ecNumber>
    </recommendedName>
</protein>
<dbReference type="Pfam" id="PF04321">
    <property type="entry name" value="RmlD_sub_bind"/>
    <property type="match status" value="1"/>
</dbReference>
<dbReference type="Proteomes" id="UP000561045">
    <property type="component" value="Unassembled WGS sequence"/>
</dbReference>
<comment type="catalytic activity">
    <reaction evidence="5 6">
        <text>dTDP-beta-L-rhamnose + NADP(+) = dTDP-4-dehydro-beta-L-rhamnose + NADPH + H(+)</text>
        <dbReference type="Rhea" id="RHEA:21796"/>
        <dbReference type="ChEBI" id="CHEBI:15378"/>
        <dbReference type="ChEBI" id="CHEBI:57510"/>
        <dbReference type="ChEBI" id="CHEBI:57783"/>
        <dbReference type="ChEBI" id="CHEBI:58349"/>
        <dbReference type="ChEBI" id="CHEBI:62830"/>
        <dbReference type="EC" id="1.1.1.133"/>
    </reaction>
</comment>
<keyword evidence="6" id="KW-0521">NADP</keyword>
<accession>A0A840BG01</accession>
<proteinExistence type="inferred from homology"/>
<comment type="cofactor">
    <cofactor evidence="6">
        <name>Mg(2+)</name>
        <dbReference type="ChEBI" id="CHEBI:18420"/>
    </cofactor>
    <text evidence="6">Binds 1 Mg(2+) ion per monomer.</text>
</comment>
<evidence type="ECO:0000256" key="3">
    <source>
        <dbReference type="ARBA" id="ARBA00012929"/>
    </source>
</evidence>
<dbReference type="NCBIfam" id="TIGR01214">
    <property type="entry name" value="rmlD"/>
    <property type="match status" value="1"/>
</dbReference>
<evidence type="ECO:0000259" key="7">
    <source>
        <dbReference type="Pfam" id="PF04321"/>
    </source>
</evidence>
<keyword evidence="6 8" id="KW-0560">Oxidoreductase</keyword>
<organism evidence="8 9">
    <name type="scientific">Niveibacterium umoris</name>
    <dbReference type="NCBI Taxonomy" id="1193620"/>
    <lineage>
        <taxon>Bacteria</taxon>
        <taxon>Pseudomonadati</taxon>
        <taxon>Pseudomonadota</taxon>
        <taxon>Betaproteobacteria</taxon>
        <taxon>Rhodocyclales</taxon>
        <taxon>Rhodocyclaceae</taxon>
        <taxon>Niveibacterium</taxon>
    </lineage>
</organism>
<dbReference type="InterPro" id="IPR029903">
    <property type="entry name" value="RmlD-like-bd"/>
</dbReference>
<feature type="domain" description="RmlD-like substrate binding" evidence="7">
    <location>
        <begin position="1"/>
        <end position="292"/>
    </location>
</feature>
<dbReference type="InterPro" id="IPR036291">
    <property type="entry name" value="NAD(P)-bd_dom_sf"/>
</dbReference>
<evidence type="ECO:0000256" key="4">
    <source>
        <dbReference type="ARBA" id="ARBA00017099"/>
    </source>
</evidence>
<evidence type="ECO:0000256" key="1">
    <source>
        <dbReference type="ARBA" id="ARBA00004781"/>
    </source>
</evidence>
<dbReference type="RefSeq" id="WP_183632323.1">
    <property type="nucleotide sequence ID" value="NZ_BAABLE010000011.1"/>
</dbReference>
<dbReference type="GO" id="GO:0008831">
    <property type="term" value="F:dTDP-4-dehydrorhamnose reductase activity"/>
    <property type="evidence" value="ECO:0007669"/>
    <property type="project" value="UniProtKB-EC"/>
</dbReference>
<dbReference type="Gene3D" id="3.40.50.720">
    <property type="entry name" value="NAD(P)-binding Rossmann-like Domain"/>
    <property type="match status" value="1"/>
</dbReference>
<evidence type="ECO:0000313" key="9">
    <source>
        <dbReference type="Proteomes" id="UP000561045"/>
    </source>
</evidence>
<sequence>MRVLIFGKGGQVGWELQRALAPLGQIVAVDFDSTDYCGDFTNLDGLAETVRAVKPDVIVNAAAHTAVDKAESEPELAREINALAPGVLAREAAAAGALLVHYSTDYVFDGSGEAPRTESDAVGPLSVYGSTKLEGEQQIRDSGCRHLIFRTSWVYAARGGNFAKTMLKLARERDRLTVIDDQIGAPTGADLLADVTAHAIRATRNQPELCGLYHLVAGGETSWHGYANFVIGFARRAGESLAVQEIAPVPTTSFPTPAKRPLNSRLATNRLQEAFGLTLPRWEQGVERMLTEILGK</sequence>
<comment type="similarity">
    <text evidence="2 6">Belongs to the dTDP-4-dehydrorhamnose reductase family.</text>
</comment>
<dbReference type="GO" id="GO:0019305">
    <property type="term" value="P:dTDP-rhamnose biosynthetic process"/>
    <property type="evidence" value="ECO:0007669"/>
    <property type="project" value="UniProtKB-UniPathway"/>
</dbReference>
<dbReference type="AlphaFoldDB" id="A0A840BG01"/>
<dbReference type="InterPro" id="IPR005913">
    <property type="entry name" value="dTDP_dehydrorham_reduct"/>
</dbReference>
<evidence type="ECO:0000313" key="8">
    <source>
        <dbReference type="EMBL" id="MBB4011593.1"/>
    </source>
</evidence>
<dbReference type="EMBL" id="JACIET010000001">
    <property type="protein sequence ID" value="MBB4011593.1"/>
    <property type="molecule type" value="Genomic_DNA"/>
</dbReference>
<dbReference type="NCBIfam" id="NF007440">
    <property type="entry name" value="PRK09987.1"/>
    <property type="match status" value="1"/>
</dbReference>
<dbReference type="GO" id="GO:0005829">
    <property type="term" value="C:cytosol"/>
    <property type="evidence" value="ECO:0007669"/>
    <property type="project" value="TreeGrafter"/>
</dbReference>
<evidence type="ECO:0000256" key="2">
    <source>
        <dbReference type="ARBA" id="ARBA00010944"/>
    </source>
</evidence>